<accession>A0A9D2ECQ8</accession>
<dbReference type="SUPFAM" id="SSF55785">
    <property type="entry name" value="PYP-like sensor domain (PAS domain)"/>
    <property type="match status" value="1"/>
</dbReference>
<dbReference type="PANTHER" id="PTHR46796:SF13">
    <property type="entry name" value="HTH-TYPE TRANSCRIPTIONAL ACTIVATOR RHAS"/>
    <property type="match status" value="1"/>
</dbReference>
<dbReference type="Gene3D" id="3.30.450.20">
    <property type="entry name" value="PAS domain"/>
    <property type="match status" value="1"/>
</dbReference>
<dbReference type="InterPro" id="IPR018062">
    <property type="entry name" value="HTH_AraC-typ_CS"/>
</dbReference>
<dbReference type="PRINTS" id="PR00032">
    <property type="entry name" value="HTHARAC"/>
</dbReference>
<gene>
    <name evidence="5" type="ORF">H9815_04800</name>
</gene>
<dbReference type="InterPro" id="IPR035965">
    <property type="entry name" value="PAS-like_dom_sf"/>
</dbReference>
<evidence type="ECO:0000259" key="4">
    <source>
        <dbReference type="PROSITE" id="PS01124"/>
    </source>
</evidence>
<keyword evidence="2" id="KW-0238">DNA-binding</keyword>
<name>A0A9D2ECQ8_9MICO</name>
<dbReference type="InterPro" id="IPR018060">
    <property type="entry name" value="HTH_AraC"/>
</dbReference>
<protein>
    <submittedName>
        <fullName evidence="5">AraC family transcriptional regulator</fullName>
    </submittedName>
</protein>
<sequence>MSTPADRARRALNPAMTELFASLTTTMFCAKDVTGTYVAVNDVFVARTNERTRAAVLGRTAGELFVTPLALRYETQDAAVLTGRTLRRELELIRRPGGSPGWYLTTKVPLPADGEIVGVVSISEDLQVATETAEPMQSLARVQEWIAAHLHEPIRVADLAAVAGCSRHALERRTRRVFHLSPTQVVLRARIDRATEQLTSTGTPIAQIATACGFYDQAAFTRTFARVTGETPAQFRRRAG</sequence>
<evidence type="ECO:0000256" key="2">
    <source>
        <dbReference type="ARBA" id="ARBA00023125"/>
    </source>
</evidence>
<dbReference type="PROSITE" id="PS00041">
    <property type="entry name" value="HTH_ARAC_FAMILY_1"/>
    <property type="match status" value="1"/>
</dbReference>
<evidence type="ECO:0000313" key="6">
    <source>
        <dbReference type="Proteomes" id="UP000824037"/>
    </source>
</evidence>
<dbReference type="InterPro" id="IPR050204">
    <property type="entry name" value="AraC_XylS_family_regulators"/>
</dbReference>
<evidence type="ECO:0000256" key="1">
    <source>
        <dbReference type="ARBA" id="ARBA00023015"/>
    </source>
</evidence>
<dbReference type="PROSITE" id="PS01124">
    <property type="entry name" value="HTH_ARAC_FAMILY_2"/>
    <property type="match status" value="1"/>
</dbReference>
<dbReference type="EMBL" id="DXBY01000078">
    <property type="protein sequence ID" value="HIZ35073.1"/>
    <property type="molecule type" value="Genomic_DNA"/>
</dbReference>
<feature type="domain" description="HTH araC/xylS-type" evidence="4">
    <location>
        <begin position="140"/>
        <end position="238"/>
    </location>
</feature>
<dbReference type="InterPro" id="IPR009057">
    <property type="entry name" value="Homeodomain-like_sf"/>
</dbReference>
<dbReference type="InterPro" id="IPR020449">
    <property type="entry name" value="Tscrpt_reg_AraC-type_HTH"/>
</dbReference>
<dbReference type="GO" id="GO:0003700">
    <property type="term" value="F:DNA-binding transcription factor activity"/>
    <property type="evidence" value="ECO:0007669"/>
    <property type="project" value="InterPro"/>
</dbReference>
<dbReference type="Pfam" id="PF08448">
    <property type="entry name" value="PAS_4"/>
    <property type="match status" value="1"/>
</dbReference>
<reference evidence="5" key="2">
    <citation type="submission" date="2021-04" db="EMBL/GenBank/DDBJ databases">
        <authorList>
            <person name="Gilroy R."/>
        </authorList>
    </citation>
    <scope>NUCLEOTIDE SEQUENCE</scope>
    <source>
        <strain evidence="5">ChiGjej4B4-7305</strain>
    </source>
</reference>
<dbReference type="SMART" id="SM00342">
    <property type="entry name" value="HTH_ARAC"/>
    <property type="match status" value="1"/>
</dbReference>
<dbReference type="SUPFAM" id="SSF46689">
    <property type="entry name" value="Homeodomain-like"/>
    <property type="match status" value="2"/>
</dbReference>
<proteinExistence type="predicted"/>
<organism evidence="5 6">
    <name type="scientific">Candidatus Ruania gallistercoris</name>
    <dbReference type="NCBI Taxonomy" id="2838746"/>
    <lineage>
        <taxon>Bacteria</taxon>
        <taxon>Bacillati</taxon>
        <taxon>Actinomycetota</taxon>
        <taxon>Actinomycetes</taxon>
        <taxon>Micrococcales</taxon>
        <taxon>Ruaniaceae</taxon>
        <taxon>Ruania</taxon>
    </lineage>
</organism>
<evidence type="ECO:0000256" key="3">
    <source>
        <dbReference type="ARBA" id="ARBA00023163"/>
    </source>
</evidence>
<reference evidence="5" key="1">
    <citation type="journal article" date="2021" name="PeerJ">
        <title>Extensive microbial diversity within the chicken gut microbiome revealed by metagenomics and culture.</title>
        <authorList>
            <person name="Gilroy R."/>
            <person name="Ravi A."/>
            <person name="Getino M."/>
            <person name="Pursley I."/>
            <person name="Horton D.L."/>
            <person name="Alikhan N.F."/>
            <person name="Baker D."/>
            <person name="Gharbi K."/>
            <person name="Hall N."/>
            <person name="Watson M."/>
            <person name="Adriaenssens E.M."/>
            <person name="Foster-Nyarko E."/>
            <person name="Jarju S."/>
            <person name="Secka A."/>
            <person name="Antonio M."/>
            <person name="Oren A."/>
            <person name="Chaudhuri R.R."/>
            <person name="La Ragione R."/>
            <person name="Hildebrand F."/>
            <person name="Pallen M.J."/>
        </authorList>
    </citation>
    <scope>NUCLEOTIDE SEQUENCE</scope>
    <source>
        <strain evidence="5">ChiGjej4B4-7305</strain>
    </source>
</reference>
<dbReference type="InterPro" id="IPR013656">
    <property type="entry name" value="PAS_4"/>
</dbReference>
<comment type="caution">
    <text evidence="5">The sequence shown here is derived from an EMBL/GenBank/DDBJ whole genome shotgun (WGS) entry which is preliminary data.</text>
</comment>
<dbReference type="GO" id="GO:0043565">
    <property type="term" value="F:sequence-specific DNA binding"/>
    <property type="evidence" value="ECO:0007669"/>
    <property type="project" value="InterPro"/>
</dbReference>
<keyword evidence="3" id="KW-0804">Transcription</keyword>
<keyword evidence="1" id="KW-0805">Transcription regulation</keyword>
<dbReference type="PANTHER" id="PTHR46796">
    <property type="entry name" value="HTH-TYPE TRANSCRIPTIONAL ACTIVATOR RHAS-RELATED"/>
    <property type="match status" value="1"/>
</dbReference>
<evidence type="ECO:0000313" key="5">
    <source>
        <dbReference type="EMBL" id="HIZ35073.1"/>
    </source>
</evidence>
<dbReference type="AlphaFoldDB" id="A0A9D2ECQ8"/>
<dbReference type="Gene3D" id="1.10.10.60">
    <property type="entry name" value="Homeodomain-like"/>
    <property type="match status" value="1"/>
</dbReference>
<dbReference type="Pfam" id="PF12833">
    <property type="entry name" value="HTH_18"/>
    <property type="match status" value="1"/>
</dbReference>
<dbReference type="Proteomes" id="UP000824037">
    <property type="component" value="Unassembled WGS sequence"/>
</dbReference>